<accession>A0A6A4NVD3</accession>
<gene>
    <name evidence="2" type="ORF">Lalb_Chr19g0137911</name>
</gene>
<name>A0A6A4NVD3_LUPAL</name>
<keyword evidence="1" id="KW-0472">Membrane</keyword>
<feature type="transmembrane region" description="Helical" evidence="1">
    <location>
        <begin position="49"/>
        <end position="69"/>
    </location>
</feature>
<keyword evidence="3" id="KW-1185">Reference proteome</keyword>
<dbReference type="AlphaFoldDB" id="A0A6A4NVD3"/>
<protein>
    <submittedName>
        <fullName evidence="2">Uncharacterized protein</fullName>
    </submittedName>
</protein>
<proteinExistence type="predicted"/>
<dbReference type="Proteomes" id="UP000447434">
    <property type="component" value="Chromosome 19"/>
</dbReference>
<sequence>MVILVRSSNKYIFFISLNNGHPIAYSTSGAVQDKILVISLKPHSSKSKVFICVHLIVYPFIVFLLRLLLLWPYNLVAKFVIDYGSRLLSQDRLK</sequence>
<evidence type="ECO:0000313" key="2">
    <source>
        <dbReference type="EMBL" id="KAE9593262.1"/>
    </source>
</evidence>
<keyword evidence="1" id="KW-0812">Transmembrane</keyword>
<reference evidence="3" key="1">
    <citation type="journal article" date="2020" name="Nat. Commun.">
        <title>Genome sequence of the cluster root forming white lupin.</title>
        <authorList>
            <person name="Hufnagel B."/>
            <person name="Marques A."/>
            <person name="Soriano A."/>
            <person name="Marques L."/>
            <person name="Divol F."/>
            <person name="Doumas P."/>
            <person name="Sallet E."/>
            <person name="Mancinotti D."/>
            <person name="Carrere S."/>
            <person name="Marande W."/>
            <person name="Arribat S."/>
            <person name="Keller J."/>
            <person name="Huneau C."/>
            <person name="Blein T."/>
            <person name="Aime D."/>
            <person name="Laguerre M."/>
            <person name="Taylor J."/>
            <person name="Schubert V."/>
            <person name="Nelson M."/>
            <person name="Geu-Flores F."/>
            <person name="Crespi M."/>
            <person name="Gallardo-Guerrero K."/>
            <person name="Delaux P.-M."/>
            <person name="Salse J."/>
            <person name="Berges H."/>
            <person name="Guyot R."/>
            <person name="Gouzy J."/>
            <person name="Peret B."/>
        </authorList>
    </citation>
    <scope>NUCLEOTIDE SEQUENCE [LARGE SCALE GENOMIC DNA]</scope>
    <source>
        <strain evidence="3">cv. Amiga</strain>
    </source>
</reference>
<evidence type="ECO:0000256" key="1">
    <source>
        <dbReference type="SAM" id="Phobius"/>
    </source>
</evidence>
<comment type="caution">
    <text evidence="2">The sequence shown here is derived from an EMBL/GenBank/DDBJ whole genome shotgun (WGS) entry which is preliminary data.</text>
</comment>
<dbReference type="EMBL" id="WOCE01000019">
    <property type="protein sequence ID" value="KAE9593262.1"/>
    <property type="molecule type" value="Genomic_DNA"/>
</dbReference>
<organism evidence="2 3">
    <name type="scientific">Lupinus albus</name>
    <name type="common">White lupine</name>
    <name type="synonym">Lupinus termis</name>
    <dbReference type="NCBI Taxonomy" id="3870"/>
    <lineage>
        <taxon>Eukaryota</taxon>
        <taxon>Viridiplantae</taxon>
        <taxon>Streptophyta</taxon>
        <taxon>Embryophyta</taxon>
        <taxon>Tracheophyta</taxon>
        <taxon>Spermatophyta</taxon>
        <taxon>Magnoliopsida</taxon>
        <taxon>eudicotyledons</taxon>
        <taxon>Gunneridae</taxon>
        <taxon>Pentapetalae</taxon>
        <taxon>rosids</taxon>
        <taxon>fabids</taxon>
        <taxon>Fabales</taxon>
        <taxon>Fabaceae</taxon>
        <taxon>Papilionoideae</taxon>
        <taxon>50 kb inversion clade</taxon>
        <taxon>genistoids sensu lato</taxon>
        <taxon>core genistoids</taxon>
        <taxon>Genisteae</taxon>
        <taxon>Lupinus</taxon>
    </lineage>
</organism>
<keyword evidence="1" id="KW-1133">Transmembrane helix</keyword>
<evidence type="ECO:0000313" key="3">
    <source>
        <dbReference type="Proteomes" id="UP000447434"/>
    </source>
</evidence>